<feature type="region of interest" description="Disordered" evidence="2">
    <location>
        <begin position="215"/>
        <end position="234"/>
    </location>
</feature>
<feature type="compositionally biased region" description="Low complexity" evidence="2">
    <location>
        <begin position="590"/>
        <end position="604"/>
    </location>
</feature>
<feature type="compositionally biased region" description="Polar residues" evidence="2">
    <location>
        <begin position="299"/>
        <end position="309"/>
    </location>
</feature>
<dbReference type="VEuPathDB" id="FungiDB:HMPREF1541_01860"/>
<proteinExistence type="inferred from homology"/>
<feature type="compositionally biased region" description="Low complexity" evidence="2">
    <location>
        <begin position="91"/>
        <end position="105"/>
    </location>
</feature>
<protein>
    <recommendedName>
        <fullName evidence="3">AMP-activated protein kinase glycogen-binding domain-containing protein</fullName>
    </recommendedName>
</protein>
<feature type="compositionally biased region" description="Low complexity" evidence="2">
    <location>
        <begin position="498"/>
        <end position="530"/>
    </location>
</feature>
<feature type="region of interest" description="Disordered" evidence="2">
    <location>
        <begin position="65"/>
        <end position="105"/>
    </location>
</feature>
<keyword evidence="5" id="KW-1185">Reference proteome</keyword>
<dbReference type="CDD" id="cd02859">
    <property type="entry name" value="E_set_AMPKbeta_like_N"/>
    <property type="match status" value="1"/>
</dbReference>
<feature type="compositionally biased region" description="Low complexity" evidence="2">
    <location>
        <begin position="400"/>
        <end position="414"/>
    </location>
</feature>
<feature type="compositionally biased region" description="Low complexity" evidence="2">
    <location>
        <begin position="433"/>
        <end position="490"/>
    </location>
</feature>
<name>W2S1Z0_CYPE1</name>
<evidence type="ECO:0000256" key="1">
    <source>
        <dbReference type="ARBA" id="ARBA00038216"/>
    </source>
</evidence>
<evidence type="ECO:0000313" key="4">
    <source>
        <dbReference type="EMBL" id="ETN42702.1"/>
    </source>
</evidence>
<feature type="compositionally biased region" description="Basic and acidic residues" evidence="2">
    <location>
        <begin position="577"/>
        <end position="589"/>
    </location>
</feature>
<dbReference type="eggNOG" id="KOG1616">
    <property type="taxonomic scope" value="Eukaryota"/>
</dbReference>
<dbReference type="PANTHER" id="PTHR10343:SF81">
    <property type="entry name" value="CRUCIFORM DNA-RECOGNIZING PROTEIN 1-RELATED"/>
    <property type="match status" value="1"/>
</dbReference>
<feature type="compositionally biased region" description="Basic and acidic residues" evidence="2">
    <location>
        <begin position="65"/>
        <end position="74"/>
    </location>
</feature>
<evidence type="ECO:0000259" key="3">
    <source>
        <dbReference type="Pfam" id="PF16561"/>
    </source>
</evidence>
<feature type="compositionally biased region" description="Basic and acidic residues" evidence="2">
    <location>
        <begin position="417"/>
        <end position="429"/>
    </location>
</feature>
<feature type="compositionally biased region" description="Low complexity" evidence="2">
    <location>
        <begin position="162"/>
        <end position="173"/>
    </location>
</feature>
<dbReference type="Proteomes" id="UP000030752">
    <property type="component" value="Unassembled WGS sequence"/>
</dbReference>
<dbReference type="GO" id="GO:0005737">
    <property type="term" value="C:cytoplasm"/>
    <property type="evidence" value="ECO:0007669"/>
    <property type="project" value="TreeGrafter"/>
</dbReference>
<dbReference type="STRING" id="1220924.W2S1Z0"/>
<dbReference type="GO" id="GO:0007165">
    <property type="term" value="P:signal transduction"/>
    <property type="evidence" value="ECO:0007669"/>
    <property type="project" value="TreeGrafter"/>
</dbReference>
<dbReference type="EMBL" id="KB822718">
    <property type="protein sequence ID" value="ETN42702.1"/>
    <property type="molecule type" value="Genomic_DNA"/>
</dbReference>
<dbReference type="InterPro" id="IPR014756">
    <property type="entry name" value="Ig_E-set"/>
</dbReference>
<gene>
    <name evidence="4" type="ORF">HMPREF1541_01860</name>
</gene>
<organism evidence="4 5">
    <name type="scientific">Cyphellophora europaea (strain CBS 101466)</name>
    <name type="common">Phialophora europaea</name>
    <dbReference type="NCBI Taxonomy" id="1220924"/>
    <lineage>
        <taxon>Eukaryota</taxon>
        <taxon>Fungi</taxon>
        <taxon>Dikarya</taxon>
        <taxon>Ascomycota</taxon>
        <taxon>Pezizomycotina</taxon>
        <taxon>Eurotiomycetes</taxon>
        <taxon>Chaetothyriomycetidae</taxon>
        <taxon>Chaetothyriales</taxon>
        <taxon>Cyphellophoraceae</taxon>
        <taxon>Cyphellophora</taxon>
    </lineage>
</organism>
<dbReference type="InterPro" id="IPR050827">
    <property type="entry name" value="CRP1_MDG1_kinase"/>
</dbReference>
<dbReference type="AlphaFoldDB" id="W2S1Z0"/>
<dbReference type="HOGENOM" id="CLU_011453_2_0_1"/>
<evidence type="ECO:0000256" key="2">
    <source>
        <dbReference type="SAM" id="MobiDB-lite"/>
    </source>
</evidence>
<sequence length="633" mass="63546">MGSFVFKWPHPNAQEVYVTGTFDDWAKTTKLDKVGDHFEKDVPLSNTDEKILYKFVVDGDWTTDHTADKEDDGHNNINNVLHPENIKKDPSSAAVSSAAPGSTTAALAGGVPLEQKQSAPGAFPETPANELDQQIGVAPLPATSGAGNPVSVPAGEKVPENVTASTVQSTATTSKEDYDNAGSSEMPAMGGEAAQFGVNPIPASSGIGNPVQTKPGEGIPEQVTTNTVDSTATTSKEDYEKAGSYGLPAAGIAAGGVLAGAAAAVGLSGKDDDKKNLIPESSLPIGQGADSTLDAGPHIQSSGPSSTTAALAGNVPLEKDKVAAAVPAPVQESLSEAHQSAEAASSPEAVKDKESLEKELLSKVPPSEAQGEHANPAAQTSYHGLATTVPATVEKSMEQANAAPEAAADTSAVAEKTQLEQELKQKVPESNEAGESAPTATSATSAVAPGTSTATSAAAAPGTSSVAAAALADGAGGEDLATTKNTTTTAEKTEGDATEYAPPVAAGAAPGVSSGAAAALSDGADAGLADEPAVKLMNQNEDAAAPTTTDGAADTKKEPEVVAPPAATTTTATESKPVPESKSTTEDKSTTAAAPPSSAPSTPTKNTTEAESPAGKDKKKKHRISSFFKKIFD</sequence>
<dbReference type="Gene3D" id="2.60.40.10">
    <property type="entry name" value="Immunoglobulins"/>
    <property type="match status" value="1"/>
</dbReference>
<dbReference type="Pfam" id="PF16561">
    <property type="entry name" value="AMPK1_CBM"/>
    <property type="match status" value="1"/>
</dbReference>
<dbReference type="RefSeq" id="XP_008714438.1">
    <property type="nucleotide sequence ID" value="XM_008716216.1"/>
</dbReference>
<dbReference type="InterPro" id="IPR013783">
    <property type="entry name" value="Ig-like_fold"/>
</dbReference>
<feature type="compositionally biased region" description="Low complexity" evidence="2">
    <location>
        <begin position="223"/>
        <end position="234"/>
    </location>
</feature>
<dbReference type="InterPro" id="IPR032640">
    <property type="entry name" value="AMPK1_CBM"/>
</dbReference>
<dbReference type="GeneID" id="19969199"/>
<dbReference type="PANTHER" id="PTHR10343">
    <property type="entry name" value="5'-AMP-ACTIVATED PROTEIN KINASE , BETA SUBUNIT"/>
    <property type="match status" value="1"/>
</dbReference>
<feature type="compositionally biased region" description="Basic and acidic residues" evidence="2">
    <location>
        <begin position="349"/>
        <end position="361"/>
    </location>
</feature>
<feature type="compositionally biased region" description="Low complexity" evidence="2">
    <location>
        <begin position="542"/>
        <end position="552"/>
    </location>
</feature>
<feature type="domain" description="AMP-activated protein kinase glycogen-binding" evidence="3">
    <location>
        <begin position="4"/>
        <end position="82"/>
    </location>
</feature>
<dbReference type="OrthoDB" id="5873279at2759"/>
<accession>W2S1Z0</accession>
<dbReference type="SUPFAM" id="SSF81296">
    <property type="entry name" value="E set domains"/>
    <property type="match status" value="1"/>
</dbReference>
<dbReference type="GO" id="GO:0005634">
    <property type="term" value="C:nucleus"/>
    <property type="evidence" value="ECO:0007669"/>
    <property type="project" value="TreeGrafter"/>
</dbReference>
<reference evidence="4 5" key="1">
    <citation type="submission" date="2013-03" db="EMBL/GenBank/DDBJ databases">
        <title>The Genome Sequence of Phialophora europaea CBS 101466.</title>
        <authorList>
            <consortium name="The Broad Institute Genomics Platform"/>
            <person name="Cuomo C."/>
            <person name="de Hoog S."/>
            <person name="Gorbushina A."/>
            <person name="Walker B."/>
            <person name="Young S.K."/>
            <person name="Zeng Q."/>
            <person name="Gargeya S."/>
            <person name="Fitzgerald M."/>
            <person name="Haas B."/>
            <person name="Abouelleil A."/>
            <person name="Allen A.W."/>
            <person name="Alvarado L."/>
            <person name="Arachchi H.M."/>
            <person name="Berlin A.M."/>
            <person name="Chapman S.B."/>
            <person name="Gainer-Dewar J."/>
            <person name="Goldberg J."/>
            <person name="Griggs A."/>
            <person name="Gujja S."/>
            <person name="Hansen M."/>
            <person name="Howarth C."/>
            <person name="Imamovic A."/>
            <person name="Ireland A."/>
            <person name="Larimer J."/>
            <person name="McCowan C."/>
            <person name="Murphy C."/>
            <person name="Pearson M."/>
            <person name="Poon T.W."/>
            <person name="Priest M."/>
            <person name="Roberts A."/>
            <person name="Saif S."/>
            <person name="Shea T."/>
            <person name="Sisk P."/>
            <person name="Sykes S."/>
            <person name="Wortman J."/>
            <person name="Nusbaum C."/>
            <person name="Birren B."/>
        </authorList>
    </citation>
    <scope>NUCLEOTIDE SEQUENCE [LARGE SCALE GENOMIC DNA]</scope>
    <source>
        <strain evidence="4 5">CBS 101466</strain>
    </source>
</reference>
<dbReference type="GO" id="GO:0019901">
    <property type="term" value="F:protein kinase binding"/>
    <property type="evidence" value="ECO:0007669"/>
    <property type="project" value="TreeGrafter"/>
</dbReference>
<dbReference type="InParanoid" id="W2S1Z0"/>
<feature type="compositionally biased region" description="Low complexity" evidence="2">
    <location>
        <begin position="561"/>
        <end position="576"/>
    </location>
</feature>
<comment type="similarity">
    <text evidence="1">Belongs to the CRP1/MDG1 family.</text>
</comment>
<feature type="region of interest" description="Disordered" evidence="2">
    <location>
        <begin position="138"/>
        <end position="182"/>
    </location>
</feature>
<evidence type="ECO:0000313" key="5">
    <source>
        <dbReference type="Proteomes" id="UP000030752"/>
    </source>
</evidence>
<dbReference type="GO" id="GO:0031588">
    <property type="term" value="C:nucleotide-activated protein kinase complex"/>
    <property type="evidence" value="ECO:0007669"/>
    <property type="project" value="TreeGrafter"/>
</dbReference>
<feature type="compositionally biased region" description="Low complexity" evidence="2">
    <location>
        <begin position="323"/>
        <end position="348"/>
    </location>
</feature>
<feature type="region of interest" description="Disordered" evidence="2">
    <location>
        <begin position="268"/>
        <end position="633"/>
    </location>
</feature>